<proteinExistence type="inferred from homology"/>
<feature type="non-terminal residue" evidence="5">
    <location>
        <position position="1"/>
    </location>
</feature>
<dbReference type="GO" id="GO:0016491">
    <property type="term" value="F:oxidoreductase activity"/>
    <property type="evidence" value="ECO:0007669"/>
    <property type="project" value="UniProtKB-KW"/>
</dbReference>
<dbReference type="InterPro" id="IPR002347">
    <property type="entry name" value="SDR_fam"/>
</dbReference>
<evidence type="ECO:0000256" key="3">
    <source>
        <dbReference type="ARBA" id="ARBA00023002"/>
    </source>
</evidence>
<evidence type="ECO:0000313" key="5">
    <source>
        <dbReference type="EMBL" id="ESO82370.1"/>
    </source>
</evidence>
<name>V3ZJ62_LOTGI</name>
<dbReference type="InterPro" id="IPR051019">
    <property type="entry name" value="VLCFA-Steroid_DH"/>
</dbReference>
<dbReference type="OrthoDB" id="5545019at2759"/>
<organism evidence="5 6">
    <name type="scientific">Lottia gigantea</name>
    <name type="common">Giant owl limpet</name>
    <dbReference type="NCBI Taxonomy" id="225164"/>
    <lineage>
        <taxon>Eukaryota</taxon>
        <taxon>Metazoa</taxon>
        <taxon>Spiralia</taxon>
        <taxon>Lophotrochozoa</taxon>
        <taxon>Mollusca</taxon>
        <taxon>Gastropoda</taxon>
        <taxon>Patellogastropoda</taxon>
        <taxon>Lottioidea</taxon>
        <taxon>Lottiidae</taxon>
        <taxon>Lottia</taxon>
    </lineage>
</organism>
<dbReference type="HOGENOM" id="CLU_010194_38_0_1"/>
<dbReference type="PANTHER" id="PTHR43899">
    <property type="entry name" value="RH59310P"/>
    <property type="match status" value="1"/>
</dbReference>
<dbReference type="AlphaFoldDB" id="V3ZJ62"/>
<dbReference type="SUPFAM" id="SSF51735">
    <property type="entry name" value="NAD(P)-binding Rossmann-fold domains"/>
    <property type="match status" value="1"/>
</dbReference>
<dbReference type="GO" id="GO:0005783">
    <property type="term" value="C:endoplasmic reticulum"/>
    <property type="evidence" value="ECO:0007669"/>
    <property type="project" value="TreeGrafter"/>
</dbReference>
<dbReference type="Proteomes" id="UP000030746">
    <property type="component" value="Unassembled WGS sequence"/>
</dbReference>
<dbReference type="InterPro" id="IPR036291">
    <property type="entry name" value="NAD(P)-bd_dom_sf"/>
</dbReference>
<dbReference type="PRINTS" id="PR00081">
    <property type="entry name" value="GDHRDH"/>
</dbReference>
<dbReference type="CDD" id="cd05356">
    <property type="entry name" value="17beta-HSD1_like_SDR_c"/>
    <property type="match status" value="1"/>
</dbReference>
<evidence type="ECO:0000256" key="1">
    <source>
        <dbReference type="ARBA" id="ARBA00006484"/>
    </source>
</evidence>
<keyword evidence="3" id="KW-0560">Oxidoreductase</keyword>
<evidence type="ECO:0000313" key="6">
    <source>
        <dbReference type="Proteomes" id="UP000030746"/>
    </source>
</evidence>
<dbReference type="STRING" id="225164.V3ZJ62"/>
<dbReference type="FunFam" id="3.40.50.720:FF:000137">
    <property type="entry name" value="Hydroxysteroid (17-beta) dehydrogenase 3"/>
    <property type="match status" value="1"/>
</dbReference>
<dbReference type="PIRSF" id="PIRSF000126">
    <property type="entry name" value="11-beta-HSD1"/>
    <property type="match status" value="1"/>
</dbReference>
<dbReference type="EMBL" id="KB203918">
    <property type="protein sequence ID" value="ESO82370.1"/>
    <property type="molecule type" value="Genomic_DNA"/>
</dbReference>
<dbReference type="PANTHER" id="PTHR43899:SF13">
    <property type="entry name" value="RH59310P"/>
    <property type="match status" value="1"/>
</dbReference>
<dbReference type="Pfam" id="PF00106">
    <property type="entry name" value="adh_short"/>
    <property type="match status" value="1"/>
</dbReference>
<reference evidence="5 6" key="1">
    <citation type="journal article" date="2013" name="Nature">
        <title>Insights into bilaterian evolution from three spiralian genomes.</title>
        <authorList>
            <person name="Simakov O."/>
            <person name="Marletaz F."/>
            <person name="Cho S.J."/>
            <person name="Edsinger-Gonzales E."/>
            <person name="Havlak P."/>
            <person name="Hellsten U."/>
            <person name="Kuo D.H."/>
            <person name="Larsson T."/>
            <person name="Lv J."/>
            <person name="Arendt D."/>
            <person name="Savage R."/>
            <person name="Osoegawa K."/>
            <person name="de Jong P."/>
            <person name="Grimwood J."/>
            <person name="Chapman J.A."/>
            <person name="Shapiro H."/>
            <person name="Aerts A."/>
            <person name="Otillar R.P."/>
            <person name="Terry A.Y."/>
            <person name="Boore J.L."/>
            <person name="Grigoriev I.V."/>
            <person name="Lindberg D.R."/>
            <person name="Seaver E.C."/>
            <person name="Weisblat D.A."/>
            <person name="Putnam N.H."/>
            <person name="Rokhsar D.S."/>
        </authorList>
    </citation>
    <scope>NUCLEOTIDE SEQUENCE [LARGE SCALE GENOMIC DNA]</scope>
</reference>
<dbReference type="KEGG" id="lgi:LOTGIDRAFT_134665"/>
<dbReference type="PRINTS" id="PR00080">
    <property type="entry name" value="SDRFAMILY"/>
</dbReference>
<comment type="similarity">
    <text evidence="1 4">Belongs to the short-chain dehydrogenases/reductases (SDR) family.</text>
</comment>
<dbReference type="Gene3D" id="3.40.50.720">
    <property type="entry name" value="NAD(P)-binding Rossmann-like Domain"/>
    <property type="match status" value="1"/>
</dbReference>
<dbReference type="GeneID" id="20233586"/>
<evidence type="ECO:0000256" key="2">
    <source>
        <dbReference type="ARBA" id="ARBA00022857"/>
    </source>
</evidence>
<evidence type="ECO:0000256" key="4">
    <source>
        <dbReference type="RuleBase" id="RU000363"/>
    </source>
</evidence>
<dbReference type="OMA" id="LVAPGMM"/>
<sequence>SVVTGCTDGIGKAYAEQIAKKGINVVLISRTQSKLDELATEIESKYKVETKTIAVDFSRTDIYDKIRVGLTGLDIGTLVNNVGMSYSFPEYFADLENREKVLIDMINTNMTSCSMMTSIVLPGMLERRRGIIINIASSSALSPLPLLTVYAATKAYMDFFSRGLNEETASKGVIHQVVVPGFVATKLSKIRRANLFAPTPSTFVCSALATVGIESRTFGYWSHVIMVSIV</sequence>
<dbReference type="CTD" id="20233586"/>
<protein>
    <submittedName>
        <fullName evidence="5">Uncharacterized protein</fullName>
    </submittedName>
</protein>
<keyword evidence="6" id="KW-1185">Reference proteome</keyword>
<keyword evidence="2" id="KW-0521">NADP</keyword>
<gene>
    <name evidence="5" type="ORF">LOTGIDRAFT_134665</name>
</gene>
<accession>V3ZJ62</accession>
<dbReference type="RefSeq" id="XP_009066877.1">
    <property type="nucleotide sequence ID" value="XM_009068629.1"/>
</dbReference>